<feature type="transmembrane region" description="Helical" evidence="2">
    <location>
        <begin position="172"/>
        <end position="192"/>
    </location>
</feature>
<keyword evidence="2" id="KW-0472">Membrane</keyword>
<comment type="caution">
    <text evidence="3">The sequence shown here is derived from an EMBL/GenBank/DDBJ whole genome shotgun (WGS) entry which is preliminary data.</text>
</comment>
<feature type="compositionally biased region" description="Basic and acidic residues" evidence="1">
    <location>
        <begin position="351"/>
        <end position="365"/>
    </location>
</feature>
<evidence type="ECO:0000256" key="1">
    <source>
        <dbReference type="SAM" id="MobiDB-lite"/>
    </source>
</evidence>
<keyword evidence="4" id="KW-1185">Reference proteome</keyword>
<keyword evidence="2" id="KW-1133">Transmembrane helix</keyword>
<feature type="compositionally biased region" description="Polar residues" evidence="1">
    <location>
        <begin position="490"/>
        <end position="501"/>
    </location>
</feature>
<feature type="compositionally biased region" description="Polar residues" evidence="1">
    <location>
        <begin position="322"/>
        <end position="333"/>
    </location>
</feature>
<feature type="region of interest" description="Disordered" evidence="1">
    <location>
        <begin position="490"/>
        <end position="530"/>
    </location>
</feature>
<dbReference type="AlphaFoldDB" id="A0A8J8T5Y4"/>
<evidence type="ECO:0000313" key="4">
    <source>
        <dbReference type="Proteomes" id="UP000785679"/>
    </source>
</evidence>
<reference evidence="3" key="1">
    <citation type="submission" date="2019-06" db="EMBL/GenBank/DDBJ databases">
        <authorList>
            <person name="Zheng W."/>
        </authorList>
    </citation>
    <scope>NUCLEOTIDE SEQUENCE</scope>
    <source>
        <strain evidence="3">QDHG01</strain>
    </source>
</reference>
<keyword evidence="2" id="KW-0812">Transmembrane</keyword>
<protein>
    <submittedName>
        <fullName evidence="3">Uncharacterized protein</fullName>
    </submittedName>
</protein>
<proteinExistence type="predicted"/>
<evidence type="ECO:0000256" key="2">
    <source>
        <dbReference type="SAM" id="Phobius"/>
    </source>
</evidence>
<feature type="transmembrane region" description="Helical" evidence="2">
    <location>
        <begin position="204"/>
        <end position="221"/>
    </location>
</feature>
<dbReference type="EMBL" id="RRYP01003637">
    <property type="protein sequence ID" value="TNV83627.1"/>
    <property type="molecule type" value="Genomic_DNA"/>
</dbReference>
<sequence>MSKFFGNYTSGEDCKKDDDTPASAATFYVLAFWSFLALLQALRNVQLLWVAGRFRNSDLVSFYLFSVITFIFAICFFLDPLIDYSDFYYVLLMSVIAYTFACAGISYLSNSLLSILIDMGKRRWFYTDQRLRKMRFTIHVAVCLVNIGIITQFIWCYIYFGENNPLNVAGVYYGAFVLVFVVHAMQLYHIHFTIKNPDFEKKKIIIVFAVLSVSYLARAILNTIQPQMLDLQAYNWPENYAWCAFVVCFYGIELFIPLQILFFYQFQSNKVYPMGKDLFNTITTVSNECDCPNDENSVKVSFLPNNNMPPGGAHTLTIQNHTMSKSPRHSPTCSPRRKLSSQKQFQFQQHTPHEIASDDHDDTMSFKEASPNVDSDNNRKQVYEESENSEYDATSSAIPLKQSEMFGGGLLMTNPNLGEGMEVGSMNVGDPYDQMHNQNVSNLSNRLFQKLRESHIQNIDRSSVVNQITMGLQQQHNERSEQSFRHLLPTVSSSTQQRPNHSQGGSSQQSNIIGGADDREGSLNHPSVTE</sequence>
<dbReference type="Proteomes" id="UP000785679">
    <property type="component" value="Unassembled WGS sequence"/>
</dbReference>
<feature type="transmembrane region" description="Helical" evidence="2">
    <location>
        <begin position="20"/>
        <end position="39"/>
    </location>
</feature>
<feature type="transmembrane region" description="Helical" evidence="2">
    <location>
        <begin position="60"/>
        <end position="82"/>
    </location>
</feature>
<gene>
    <name evidence="3" type="ORF">FGO68_gene4028</name>
</gene>
<feature type="region of interest" description="Disordered" evidence="1">
    <location>
        <begin position="322"/>
        <end position="395"/>
    </location>
</feature>
<name>A0A8J8T5Y4_HALGN</name>
<organism evidence="3 4">
    <name type="scientific">Halteria grandinella</name>
    <dbReference type="NCBI Taxonomy" id="5974"/>
    <lineage>
        <taxon>Eukaryota</taxon>
        <taxon>Sar</taxon>
        <taxon>Alveolata</taxon>
        <taxon>Ciliophora</taxon>
        <taxon>Intramacronucleata</taxon>
        <taxon>Spirotrichea</taxon>
        <taxon>Stichotrichia</taxon>
        <taxon>Sporadotrichida</taxon>
        <taxon>Halteriidae</taxon>
        <taxon>Halteria</taxon>
    </lineage>
</organism>
<feature type="transmembrane region" description="Helical" evidence="2">
    <location>
        <begin position="138"/>
        <end position="160"/>
    </location>
</feature>
<feature type="compositionally biased region" description="Low complexity" evidence="1">
    <location>
        <begin position="502"/>
        <end position="515"/>
    </location>
</feature>
<accession>A0A8J8T5Y4</accession>
<feature type="transmembrane region" description="Helical" evidence="2">
    <location>
        <begin position="88"/>
        <end position="117"/>
    </location>
</feature>
<feature type="transmembrane region" description="Helical" evidence="2">
    <location>
        <begin position="241"/>
        <end position="264"/>
    </location>
</feature>
<evidence type="ECO:0000313" key="3">
    <source>
        <dbReference type="EMBL" id="TNV83627.1"/>
    </source>
</evidence>